<comment type="caution">
    <text evidence="2">The sequence shown here is derived from an EMBL/GenBank/DDBJ whole genome shotgun (WGS) entry which is preliminary data.</text>
</comment>
<gene>
    <name evidence="2" type="ORF">FB45DRAFT_1022454</name>
</gene>
<evidence type="ECO:0000313" key="2">
    <source>
        <dbReference type="EMBL" id="KAJ7641718.1"/>
    </source>
</evidence>
<evidence type="ECO:0000256" key="1">
    <source>
        <dbReference type="SAM" id="MobiDB-lite"/>
    </source>
</evidence>
<dbReference type="Proteomes" id="UP001221142">
    <property type="component" value="Unassembled WGS sequence"/>
</dbReference>
<feature type="region of interest" description="Disordered" evidence="1">
    <location>
        <begin position="1"/>
        <end position="101"/>
    </location>
</feature>
<dbReference type="AlphaFoldDB" id="A0AAD7FTC1"/>
<sequence>MSSSPPPLLVVPSDPAPSTPSTTQHHADVSLSSILHPPTVQRLSRCPPPPPPSPPESQPPKDTSSTVLKFPASVKTPDPKYTLNLKAQSSSPSLSPQAQAPHPVSCLTFKSSLSDLFDPSTSYAIGATENLNHLKEIVGYAMTKVREQDFVSFCHGLAENAVAHEQ</sequence>
<keyword evidence="3" id="KW-1185">Reference proteome</keyword>
<dbReference type="EMBL" id="JARKIF010000004">
    <property type="protein sequence ID" value="KAJ7641718.1"/>
    <property type="molecule type" value="Genomic_DNA"/>
</dbReference>
<proteinExistence type="predicted"/>
<feature type="compositionally biased region" description="Low complexity" evidence="1">
    <location>
        <begin position="87"/>
        <end position="101"/>
    </location>
</feature>
<feature type="compositionally biased region" description="Pro residues" evidence="1">
    <location>
        <begin position="1"/>
        <end position="18"/>
    </location>
</feature>
<protein>
    <submittedName>
        <fullName evidence="2">Uncharacterized protein</fullName>
    </submittedName>
</protein>
<name>A0AAD7FTC1_9AGAR</name>
<evidence type="ECO:0000313" key="3">
    <source>
        <dbReference type="Proteomes" id="UP001221142"/>
    </source>
</evidence>
<organism evidence="2 3">
    <name type="scientific">Roridomyces roridus</name>
    <dbReference type="NCBI Taxonomy" id="1738132"/>
    <lineage>
        <taxon>Eukaryota</taxon>
        <taxon>Fungi</taxon>
        <taxon>Dikarya</taxon>
        <taxon>Basidiomycota</taxon>
        <taxon>Agaricomycotina</taxon>
        <taxon>Agaricomycetes</taxon>
        <taxon>Agaricomycetidae</taxon>
        <taxon>Agaricales</taxon>
        <taxon>Marasmiineae</taxon>
        <taxon>Mycenaceae</taxon>
        <taxon>Roridomyces</taxon>
    </lineage>
</organism>
<reference evidence="2" key="1">
    <citation type="submission" date="2023-03" db="EMBL/GenBank/DDBJ databases">
        <title>Massive genome expansion in bonnet fungi (Mycena s.s.) driven by repeated elements and novel gene families across ecological guilds.</title>
        <authorList>
            <consortium name="Lawrence Berkeley National Laboratory"/>
            <person name="Harder C.B."/>
            <person name="Miyauchi S."/>
            <person name="Viragh M."/>
            <person name="Kuo A."/>
            <person name="Thoen E."/>
            <person name="Andreopoulos B."/>
            <person name="Lu D."/>
            <person name="Skrede I."/>
            <person name="Drula E."/>
            <person name="Henrissat B."/>
            <person name="Morin E."/>
            <person name="Kohler A."/>
            <person name="Barry K."/>
            <person name="LaButti K."/>
            <person name="Morin E."/>
            <person name="Salamov A."/>
            <person name="Lipzen A."/>
            <person name="Mereny Z."/>
            <person name="Hegedus B."/>
            <person name="Baldrian P."/>
            <person name="Stursova M."/>
            <person name="Weitz H."/>
            <person name="Taylor A."/>
            <person name="Grigoriev I.V."/>
            <person name="Nagy L.G."/>
            <person name="Martin F."/>
            <person name="Kauserud H."/>
        </authorList>
    </citation>
    <scope>NUCLEOTIDE SEQUENCE</scope>
    <source>
        <strain evidence="2">9284</strain>
    </source>
</reference>
<feature type="compositionally biased region" description="Pro residues" evidence="1">
    <location>
        <begin position="46"/>
        <end position="58"/>
    </location>
</feature>
<accession>A0AAD7FTC1</accession>